<dbReference type="PANTHER" id="PTHR31674:SF62">
    <property type="entry name" value="B3 DOMAIN-CONTAINING PROTEIN REM14-RELATED"/>
    <property type="match status" value="1"/>
</dbReference>
<protein>
    <submittedName>
        <fullName evidence="9">(thale cress) hypothetical protein</fullName>
    </submittedName>
</protein>
<dbReference type="SUPFAM" id="SSF101936">
    <property type="entry name" value="DNA-binding pseudobarrel domain"/>
    <property type="match status" value="1"/>
</dbReference>
<dbReference type="GO" id="GO:0005634">
    <property type="term" value="C:nucleus"/>
    <property type="evidence" value="ECO:0007669"/>
    <property type="project" value="UniProtKB-SubCell"/>
</dbReference>
<evidence type="ECO:0000256" key="5">
    <source>
        <dbReference type="ARBA" id="ARBA00023163"/>
    </source>
</evidence>
<dbReference type="EMBL" id="LR881467">
    <property type="protein sequence ID" value="CAD5318373.1"/>
    <property type="molecule type" value="Genomic_DNA"/>
</dbReference>
<reference evidence="9 10" key="1">
    <citation type="submission" date="2020-09" db="EMBL/GenBank/DDBJ databases">
        <authorList>
            <person name="Ashkenazy H."/>
        </authorList>
    </citation>
    <scope>NUCLEOTIDE SEQUENCE [LARGE SCALE GENOMIC DNA]</scope>
    <source>
        <strain evidence="10">cv. Cdm-0</strain>
    </source>
</reference>
<comment type="subcellular location">
    <subcellularLocation>
        <location evidence="1">Nucleus</location>
    </subcellularLocation>
</comment>
<evidence type="ECO:0000313" key="10">
    <source>
        <dbReference type="Proteomes" id="UP000516314"/>
    </source>
</evidence>
<gene>
    <name evidence="9" type="ORF">AT9943_LOCUS6608</name>
</gene>
<evidence type="ECO:0000256" key="6">
    <source>
        <dbReference type="ARBA" id="ARBA00023242"/>
    </source>
</evidence>
<evidence type="ECO:0000256" key="3">
    <source>
        <dbReference type="ARBA" id="ARBA00023015"/>
    </source>
</evidence>
<feature type="region of interest" description="Disordered" evidence="7">
    <location>
        <begin position="115"/>
        <end position="174"/>
    </location>
</feature>
<dbReference type="SMART" id="SM01019">
    <property type="entry name" value="B3"/>
    <property type="match status" value="1"/>
</dbReference>
<keyword evidence="5" id="KW-0804">Transcription</keyword>
<keyword evidence="3" id="KW-0805">Transcription regulation</keyword>
<name>A0A7G2EC13_ARATH</name>
<sequence length="174" mass="19761">MPMDLELEVSSLFNRSKKEKIRFYGCPPNSQKNMLMKSLFPQNWKAKKIPTLYLPKRFVRANGLDTRCGDDSDERGWRSFCHANGLKARGFSTFKLVQNGRTLVLRLSPKEPKEDCSEANVVESLSTELSDEESSPNEKSSQEYSKGKERKSTLIQKASSSASQNQFVTVTLTR</sequence>
<feature type="compositionally biased region" description="Polar residues" evidence="7">
    <location>
        <begin position="153"/>
        <end position="174"/>
    </location>
</feature>
<evidence type="ECO:0000256" key="7">
    <source>
        <dbReference type="SAM" id="MobiDB-lite"/>
    </source>
</evidence>
<evidence type="ECO:0000259" key="8">
    <source>
        <dbReference type="SMART" id="SM01019"/>
    </source>
</evidence>
<evidence type="ECO:0000256" key="4">
    <source>
        <dbReference type="ARBA" id="ARBA00023125"/>
    </source>
</evidence>
<dbReference type="InterPro" id="IPR039218">
    <property type="entry name" value="REM_fam"/>
</dbReference>
<keyword evidence="2" id="KW-0677">Repeat</keyword>
<dbReference type="AlphaFoldDB" id="A0A7G2EC13"/>
<evidence type="ECO:0000256" key="1">
    <source>
        <dbReference type="ARBA" id="ARBA00004123"/>
    </source>
</evidence>
<evidence type="ECO:0000313" key="9">
    <source>
        <dbReference type="EMBL" id="CAD5318373.1"/>
    </source>
</evidence>
<dbReference type="InterPro" id="IPR003340">
    <property type="entry name" value="B3_DNA-bd"/>
</dbReference>
<dbReference type="Proteomes" id="UP000516314">
    <property type="component" value="Chromosome 2"/>
</dbReference>
<dbReference type="InterPro" id="IPR015300">
    <property type="entry name" value="DNA-bd_pseudobarrel_sf"/>
</dbReference>
<dbReference type="PANTHER" id="PTHR31674">
    <property type="entry name" value="B3 DOMAIN-CONTAINING PROTEIN REM-LIKE 3-RELATED"/>
    <property type="match status" value="1"/>
</dbReference>
<keyword evidence="6" id="KW-0539">Nucleus</keyword>
<evidence type="ECO:0000256" key="2">
    <source>
        <dbReference type="ARBA" id="ARBA00022737"/>
    </source>
</evidence>
<feature type="domain" description="TF-B3" evidence="8">
    <location>
        <begin position="40"/>
        <end position="111"/>
    </location>
</feature>
<accession>A0A7G2EC13</accession>
<proteinExistence type="predicted"/>
<organism evidence="9 10">
    <name type="scientific">Arabidopsis thaliana</name>
    <name type="common">Mouse-ear cress</name>
    <dbReference type="NCBI Taxonomy" id="3702"/>
    <lineage>
        <taxon>Eukaryota</taxon>
        <taxon>Viridiplantae</taxon>
        <taxon>Streptophyta</taxon>
        <taxon>Embryophyta</taxon>
        <taxon>Tracheophyta</taxon>
        <taxon>Spermatophyta</taxon>
        <taxon>Magnoliopsida</taxon>
        <taxon>eudicotyledons</taxon>
        <taxon>Gunneridae</taxon>
        <taxon>Pentapetalae</taxon>
        <taxon>rosids</taxon>
        <taxon>malvids</taxon>
        <taxon>Brassicales</taxon>
        <taxon>Brassicaceae</taxon>
        <taxon>Camelineae</taxon>
        <taxon>Arabidopsis</taxon>
    </lineage>
</organism>
<dbReference type="GO" id="GO:0003677">
    <property type="term" value="F:DNA binding"/>
    <property type="evidence" value="ECO:0007669"/>
    <property type="project" value="UniProtKB-KW"/>
</dbReference>
<keyword evidence="4" id="KW-0238">DNA-binding</keyword>